<dbReference type="AlphaFoldDB" id="A0A4Q7YXQ8"/>
<evidence type="ECO:0000313" key="3">
    <source>
        <dbReference type="EMBL" id="RZU42560.1"/>
    </source>
</evidence>
<organism evidence="3 4">
    <name type="scientific">Edaphobacter modestus</name>
    <dbReference type="NCBI Taxonomy" id="388466"/>
    <lineage>
        <taxon>Bacteria</taxon>
        <taxon>Pseudomonadati</taxon>
        <taxon>Acidobacteriota</taxon>
        <taxon>Terriglobia</taxon>
        <taxon>Terriglobales</taxon>
        <taxon>Acidobacteriaceae</taxon>
        <taxon>Edaphobacter</taxon>
    </lineage>
</organism>
<feature type="domain" description="Bacterial Ig-like" evidence="2">
    <location>
        <begin position="35"/>
        <end position="121"/>
    </location>
</feature>
<keyword evidence="1" id="KW-0732">Signal</keyword>
<gene>
    <name evidence="3" type="ORF">BDD14_4151</name>
</gene>
<dbReference type="InterPro" id="IPR032109">
    <property type="entry name" value="Big_3_5"/>
</dbReference>
<dbReference type="RefSeq" id="WP_130420456.1">
    <property type="nucleotide sequence ID" value="NZ_SHKW01000001.1"/>
</dbReference>
<protein>
    <submittedName>
        <fullName evidence="3">Ig-like domain-containing protein</fullName>
    </submittedName>
</protein>
<dbReference type="OrthoDB" id="114775at2"/>
<accession>A0A4Q7YXQ8</accession>
<feature type="domain" description="Bacterial Ig-like" evidence="2">
    <location>
        <begin position="131"/>
        <end position="216"/>
    </location>
</feature>
<dbReference type="InterPro" id="IPR013783">
    <property type="entry name" value="Ig-like_fold"/>
</dbReference>
<evidence type="ECO:0000313" key="4">
    <source>
        <dbReference type="Proteomes" id="UP000292958"/>
    </source>
</evidence>
<dbReference type="EMBL" id="SHKW01000001">
    <property type="protein sequence ID" value="RZU42560.1"/>
    <property type="molecule type" value="Genomic_DNA"/>
</dbReference>
<feature type="signal peptide" evidence="1">
    <location>
        <begin position="1"/>
        <end position="22"/>
    </location>
</feature>
<dbReference type="Gene3D" id="2.60.40.10">
    <property type="entry name" value="Immunoglobulins"/>
    <property type="match status" value="3"/>
</dbReference>
<proteinExistence type="predicted"/>
<feature type="chain" id="PRO_5020303108" evidence="1">
    <location>
        <begin position="23"/>
        <end position="487"/>
    </location>
</feature>
<dbReference type="Pfam" id="PF16640">
    <property type="entry name" value="Big_3_5"/>
    <property type="match status" value="3"/>
</dbReference>
<name>A0A4Q7YXQ8_9BACT</name>
<dbReference type="Proteomes" id="UP000292958">
    <property type="component" value="Unassembled WGS sequence"/>
</dbReference>
<evidence type="ECO:0000259" key="2">
    <source>
        <dbReference type="Pfam" id="PF16640"/>
    </source>
</evidence>
<reference evidence="3 4" key="1">
    <citation type="submission" date="2019-02" db="EMBL/GenBank/DDBJ databases">
        <title>Genomic Encyclopedia of Archaeal and Bacterial Type Strains, Phase II (KMG-II): from individual species to whole genera.</title>
        <authorList>
            <person name="Goeker M."/>
        </authorList>
    </citation>
    <scope>NUCLEOTIDE SEQUENCE [LARGE SCALE GENOMIC DNA]</scope>
    <source>
        <strain evidence="3 4">DSM 18101</strain>
    </source>
</reference>
<sequence>MSIRKLAVKMMMLCLVSSPAGAVTKVPSTVALEVTTPLTVFYGEAIDGLAQVTTSDGSVATGTVTFYDGTTSFCTLTLANGVSCAESATKGFGAGTHVFTAVYSGDATHAGATSNAVTVTVKQDTTTTALASSANPVAVGGGAVYAATVAGAHGPVSGMVTFLDGTVAMGSTTLNGSGTAALSVLMLVAGDHAVTAVYAGDGNSLGSTSAVLHETVQGTLAATTTTLAASANPVIAGASVTLTAKVAGSGKAVPSGKVSFVDGGAVLGSAVVSAGAAAWSTSGLSVGSHSIVAQYAGDGTTAGSVSAALTVVVNQQQAGQGPPAGLTIDAGTITVAAGDTVSVPVLVNGGSGAAKAVSLSCSGLPEEASCSYVSGSSGAAAGAGTATLRIVTSAPRDCGASTPYGAPAKSALLPVAGLLLLLVPGRRRAVRGLLTVVCTVLAMGAMTGCGTGNCTDLGTRPGTYTITVTGNMGGTQVSQKVKLVVTP</sequence>
<keyword evidence="4" id="KW-1185">Reference proteome</keyword>
<evidence type="ECO:0000256" key="1">
    <source>
        <dbReference type="SAM" id="SignalP"/>
    </source>
</evidence>
<feature type="domain" description="Bacterial Ig-like" evidence="2">
    <location>
        <begin position="228"/>
        <end position="314"/>
    </location>
</feature>
<comment type="caution">
    <text evidence="3">The sequence shown here is derived from an EMBL/GenBank/DDBJ whole genome shotgun (WGS) entry which is preliminary data.</text>
</comment>